<dbReference type="PANTHER" id="PTHR43710">
    <property type="entry name" value="2-HYDROXYACYL-COA LYASE"/>
    <property type="match status" value="1"/>
</dbReference>
<dbReference type="GO" id="GO:0030976">
    <property type="term" value="F:thiamine pyrophosphate binding"/>
    <property type="evidence" value="ECO:0007669"/>
    <property type="project" value="InterPro"/>
</dbReference>
<reference evidence="4 5" key="1">
    <citation type="submission" date="2020-08" db="EMBL/GenBank/DDBJ databases">
        <title>Genomic Encyclopedia of Type Strains, Phase IV (KMG-IV): sequencing the most valuable type-strain genomes for metagenomic binning, comparative biology and taxonomic classification.</title>
        <authorList>
            <person name="Goeker M."/>
        </authorList>
    </citation>
    <scope>NUCLEOTIDE SEQUENCE [LARGE SCALE GENOMIC DNA]</scope>
    <source>
        <strain evidence="4 5">DSM 22368</strain>
    </source>
</reference>
<dbReference type="AlphaFoldDB" id="A0A7X0JV83"/>
<evidence type="ECO:0000259" key="3">
    <source>
        <dbReference type="PROSITE" id="PS51379"/>
    </source>
</evidence>
<dbReference type="SUPFAM" id="SSF52518">
    <property type="entry name" value="Thiamin diphosphate-binding fold (THDP-binding)"/>
    <property type="match status" value="2"/>
</dbReference>
<dbReference type="CDD" id="cd07034">
    <property type="entry name" value="TPP_PYR_PFOR_IOR-alpha_like"/>
    <property type="match status" value="1"/>
</dbReference>
<protein>
    <submittedName>
        <fullName evidence="4">Indolepyruvate ferredoxin oxidoreductase alpha subunit</fullName>
        <ecNumber evidence="4">1.2.7.8</ecNumber>
    </submittedName>
</protein>
<keyword evidence="4" id="KW-0670">Pyruvate</keyword>
<evidence type="ECO:0000313" key="5">
    <source>
        <dbReference type="Proteomes" id="UP000528457"/>
    </source>
</evidence>
<name>A0A7X0JV83_9GAMM</name>
<feature type="domain" description="4Fe-4S ferredoxin-type" evidence="3">
    <location>
        <begin position="646"/>
        <end position="677"/>
    </location>
</feature>
<dbReference type="GO" id="GO:0044281">
    <property type="term" value="P:small molecule metabolic process"/>
    <property type="evidence" value="ECO:0007669"/>
    <property type="project" value="UniProtKB-ARBA"/>
</dbReference>
<evidence type="ECO:0000313" key="4">
    <source>
        <dbReference type="EMBL" id="MBB6522011.1"/>
    </source>
</evidence>
<evidence type="ECO:0000256" key="1">
    <source>
        <dbReference type="ARBA" id="ARBA00022723"/>
    </source>
</evidence>
<accession>A0A7X0JV83</accession>
<dbReference type="InterPro" id="IPR017896">
    <property type="entry name" value="4Fe4S_Fe-S-bd"/>
</dbReference>
<dbReference type="Pfam" id="PF02775">
    <property type="entry name" value="TPP_enzyme_C"/>
    <property type="match status" value="1"/>
</dbReference>
<dbReference type="Gene3D" id="3.40.50.970">
    <property type="match status" value="2"/>
</dbReference>
<keyword evidence="2 4" id="KW-0560">Oxidoreductase</keyword>
<dbReference type="GO" id="GO:0046872">
    <property type="term" value="F:metal ion binding"/>
    <property type="evidence" value="ECO:0007669"/>
    <property type="project" value="UniProtKB-KW"/>
</dbReference>
<dbReference type="PROSITE" id="PS51379">
    <property type="entry name" value="4FE4S_FER_2"/>
    <property type="match status" value="1"/>
</dbReference>
<dbReference type="CDD" id="cd02008">
    <property type="entry name" value="TPP_IOR_alpha"/>
    <property type="match status" value="1"/>
</dbReference>
<proteinExistence type="predicted"/>
<sequence>MAERSFKKEVQILRKGAGEELHVEGILGVTKALLQSGVAYVGGYQGSPISHLMDVLNDSQEILKELGVHFESNASEATAAAMLAASVNYPLRGAVAWKSTVGTNVASDALANLASGGVKGGALVIVGEDYGEGSSIMQERSHAFAMKSQMWLLDPRPNLTSITESVEWGFQLSEASNTPVMLELRIRACHVHGRFTAKDNVPPPLTVKEAMENPERDTSRIVLPPSVFLHEKEKIEDRLPAAIDFIKANKLNEFFEPRSGGNEKLGIILQGGLYNTLIRALNILGLADAFGNSDIPLYCMNVTYPYVDEEIIEFCRGKDAVLVVEEGQPDYIEQAINKMLRNADVPTRLHGKGMLPVYGEYQGQPLKEGVEAFIQTEAPEMLGKAETLAANDNVSSADNVVQSFDPKLAAQNVIANATAQPNTQADNLIPLQDLDELVPPRPAGFCVGCPERPIFSAIKQLQFEKGEFHVSADIGCHLFSILPPFNLGNTTMGYGLGGAAGSAFNVDGVRRTINVMGDGGFWHNGLTSSIGSAVFNENDNVFLIVDNNYSAATGGQDILSSKFYVDHRSTQNPIKKAVQGVGAKWVRVVDTYDVETVKATFKEAMETPIKGPKIIIAQNECMLNKQRRVKPQTRAAIKEGKRVVRERFFVDDETCTGDHACIRLSGCPSLTVKENPNPLKSDPVAYVDNDCLGCGLCGANAHSAVLCPSFVRAEVISNPSKMDSFLHGIRQKVIGFLQNRLQAKLDKHAF</sequence>
<dbReference type="RefSeq" id="WP_166846984.1">
    <property type="nucleotide sequence ID" value="NZ_JAAONY010000002.1"/>
</dbReference>
<dbReference type="InterPro" id="IPR011766">
    <property type="entry name" value="TPP_enzyme_TPP-bd"/>
</dbReference>
<dbReference type="InterPro" id="IPR045025">
    <property type="entry name" value="HACL1-like"/>
</dbReference>
<dbReference type="InterPro" id="IPR002880">
    <property type="entry name" value="Pyrv_Fd/Flavodoxin_OxRdtase_N"/>
</dbReference>
<dbReference type="EC" id="1.2.7.8" evidence="4"/>
<evidence type="ECO:0000256" key="2">
    <source>
        <dbReference type="ARBA" id="ARBA00023002"/>
    </source>
</evidence>
<dbReference type="InParanoid" id="A0A7X0JV83"/>
<dbReference type="InterPro" id="IPR029061">
    <property type="entry name" value="THDP-binding"/>
</dbReference>
<dbReference type="GO" id="GO:0043805">
    <property type="term" value="F:indolepyruvate ferredoxin oxidoreductase activity"/>
    <property type="evidence" value="ECO:0007669"/>
    <property type="project" value="UniProtKB-EC"/>
</dbReference>
<keyword evidence="1" id="KW-0479">Metal-binding</keyword>
<gene>
    <name evidence="4" type="ORF">HNR48_002296</name>
</gene>
<organism evidence="4 5">
    <name type="scientific">Pseudoteredinibacter isoporae</name>
    <dbReference type="NCBI Taxonomy" id="570281"/>
    <lineage>
        <taxon>Bacteria</taxon>
        <taxon>Pseudomonadati</taxon>
        <taxon>Pseudomonadota</taxon>
        <taxon>Gammaproteobacteria</taxon>
        <taxon>Cellvibrionales</taxon>
        <taxon>Cellvibrionaceae</taxon>
        <taxon>Pseudoteredinibacter</taxon>
    </lineage>
</organism>
<dbReference type="Proteomes" id="UP000528457">
    <property type="component" value="Unassembled WGS sequence"/>
</dbReference>
<keyword evidence="5" id="KW-1185">Reference proteome</keyword>
<dbReference type="EMBL" id="JACHHT010000002">
    <property type="protein sequence ID" value="MBB6522011.1"/>
    <property type="molecule type" value="Genomic_DNA"/>
</dbReference>
<comment type="caution">
    <text evidence="4">The sequence shown here is derived from an EMBL/GenBank/DDBJ whole genome shotgun (WGS) entry which is preliminary data.</text>
</comment>
<dbReference type="PANTHER" id="PTHR43710:SF5">
    <property type="entry name" value="INDOLEPYRUVATE FERREDOXIN OXIDOREDUCTASE ALPHA SUBUNIT"/>
    <property type="match status" value="1"/>
</dbReference>